<evidence type="ECO:0000313" key="2">
    <source>
        <dbReference type="Proteomes" id="UP000886501"/>
    </source>
</evidence>
<comment type="caution">
    <text evidence="1">The sequence shown here is derived from an EMBL/GenBank/DDBJ whole genome shotgun (WGS) entry which is preliminary data.</text>
</comment>
<gene>
    <name evidence="1" type="ORF">BDM02DRAFT_1972117</name>
</gene>
<dbReference type="Proteomes" id="UP000886501">
    <property type="component" value="Unassembled WGS sequence"/>
</dbReference>
<reference evidence="1" key="1">
    <citation type="submission" date="2019-10" db="EMBL/GenBank/DDBJ databases">
        <authorList>
            <consortium name="DOE Joint Genome Institute"/>
            <person name="Kuo A."/>
            <person name="Miyauchi S."/>
            <person name="Kiss E."/>
            <person name="Drula E."/>
            <person name="Kohler A."/>
            <person name="Sanchez-Garcia M."/>
            <person name="Andreopoulos B."/>
            <person name="Barry K.W."/>
            <person name="Bonito G."/>
            <person name="Buee M."/>
            <person name="Carver A."/>
            <person name="Chen C."/>
            <person name="Cichocki N."/>
            <person name="Clum A."/>
            <person name="Culley D."/>
            <person name="Crous P.W."/>
            <person name="Fauchery L."/>
            <person name="Girlanda M."/>
            <person name="Hayes R."/>
            <person name="Keri Z."/>
            <person name="Labutti K."/>
            <person name="Lipzen A."/>
            <person name="Lombard V."/>
            <person name="Magnuson J."/>
            <person name="Maillard F."/>
            <person name="Morin E."/>
            <person name="Murat C."/>
            <person name="Nolan M."/>
            <person name="Ohm R."/>
            <person name="Pangilinan J."/>
            <person name="Pereira M."/>
            <person name="Perotto S."/>
            <person name="Peter M."/>
            <person name="Riley R."/>
            <person name="Sitrit Y."/>
            <person name="Stielow B."/>
            <person name="Szollosi G."/>
            <person name="Zifcakova L."/>
            <person name="Stursova M."/>
            <person name="Spatafora J.W."/>
            <person name="Tedersoo L."/>
            <person name="Vaario L.-M."/>
            <person name="Yamada A."/>
            <person name="Yan M."/>
            <person name="Wang P."/>
            <person name="Xu J."/>
            <person name="Bruns T."/>
            <person name="Baldrian P."/>
            <person name="Vilgalys R."/>
            <person name="Henrissat B."/>
            <person name="Grigoriev I.V."/>
            <person name="Hibbett D."/>
            <person name="Nagy L.G."/>
            <person name="Martin F.M."/>
        </authorList>
    </citation>
    <scope>NUCLEOTIDE SEQUENCE</scope>
    <source>
        <strain evidence="1">P2</strain>
    </source>
</reference>
<dbReference type="EMBL" id="MU118002">
    <property type="protein sequence ID" value="KAF9649137.1"/>
    <property type="molecule type" value="Genomic_DNA"/>
</dbReference>
<evidence type="ECO:0000313" key="1">
    <source>
        <dbReference type="EMBL" id="KAF9649137.1"/>
    </source>
</evidence>
<proteinExistence type="predicted"/>
<keyword evidence="2" id="KW-1185">Reference proteome</keyword>
<sequence length="185" mass="20240">MLRCNLDPFIVLLLPIMAVCSPRSDRYLRPGCQVTEGDTDGSKYIHRRASSTARGVTSARSADLPGKRTSLPHSSGTTNSWSCRSSPSHLGKKCPGKWREHPNRLILSDGSYHSFAEGSTLKEAETHPVSDEISSLLIVYMLSSGAFDATTAHRHRSTSNCILCLDLAGKKGIMACGRSRDQHQR</sequence>
<organism evidence="1 2">
    <name type="scientific">Thelephora ganbajun</name>
    <name type="common">Ganba fungus</name>
    <dbReference type="NCBI Taxonomy" id="370292"/>
    <lineage>
        <taxon>Eukaryota</taxon>
        <taxon>Fungi</taxon>
        <taxon>Dikarya</taxon>
        <taxon>Basidiomycota</taxon>
        <taxon>Agaricomycotina</taxon>
        <taxon>Agaricomycetes</taxon>
        <taxon>Thelephorales</taxon>
        <taxon>Thelephoraceae</taxon>
        <taxon>Thelephora</taxon>
    </lineage>
</organism>
<accession>A0ACB6ZHR8</accession>
<protein>
    <submittedName>
        <fullName evidence="1">Uncharacterized protein</fullName>
    </submittedName>
</protein>
<reference evidence="1" key="2">
    <citation type="journal article" date="2020" name="Nat. Commun.">
        <title>Large-scale genome sequencing of mycorrhizal fungi provides insights into the early evolution of symbiotic traits.</title>
        <authorList>
            <person name="Miyauchi S."/>
            <person name="Kiss E."/>
            <person name="Kuo A."/>
            <person name="Drula E."/>
            <person name="Kohler A."/>
            <person name="Sanchez-Garcia M."/>
            <person name="Morin E."/>
            <person name="Andreopoulos B."/>
            <person name="Barry K.W."/>
            <person name="Bonito G."/>
            <person name="Buee M."/>
            <person name="Carver A."/>
            <person name="Chen C."/>
            <person name="Cichocki N."/>
            <person name="Clum A."/>
            <person name="Culley D."/>
            <person name="Crous P.W."/>
            <person name="Fauchery L."/>
            <person name="Girlanda M."/>
            <person name="Hayes R.D."/>
            <person name="Keri Z."/>
            <person name="LaButti K."/>
            <person name="Lipzen A."/>
            <person name="Lombard V."/>
            <person name="Magnuson J."/>
            <person name="Maillard F."/>
            <person name="Murat C."/>
            <person name="Nolan M."/>
            <person name="Ohm R.A."/>
            <person name="Pangilinan J."/>
            <person name="Pereira M.F."/>
            <person name="Perotto S."/>
            <person name="Peter M."/>
            <person name="Pfister S."/>
            <person name="Riley R."/>
            <person name="Sitrit Y."/>
            <person name="Stielow J.B."/>
            <person name="Szollosi G."/>
            <person name="Zifcakova L."/>
            <person name="Stursova M."/>
            <person name="Spatafora J.W."/>
            <person name="Tedersoo L."/>
            <person name="Vaario L.M."/>
            <person name="Yamada A."/>
            <person name="Yan M."/>
            <person name="Wang P."/>
            <person name="Xu J."/>
            <person name="Bruns T."/>
            <person name="Baldrian P."/>
            <person name="Vilgalys R."/>
            <person name="Dunand C."/>
            <person name="Henrissat B."/>
            <person name="Grigoriev I.V."/>
            <person name="Hibbett D."/>
            <person name="Nagy L.G."/>
            <person name="Martin F.M."/>
        </authorList>
    </citation>
    <scope>NUCLEOTIDE SEQUENCE</scope>
    <source>
        <strain evidence="1">P2</strain>
    </source>
</reference>
<name>A0ACB6ZHR8_THEGA</name>